<keyword evidence="3" id="KW-0560">Oxidoreductase</keyword>
<evidence type="ECO:0000313" key="4">
    <source>
        <dbReference type="EMBL" id="KAF2840122.1"/>
    </source>
</evidence>
<dbReference type="OrthoDB" id="191139at2759"/>
<dbReference type="InterPro" id="IPR036291">
    <property type="entry name" value="NAD(P)-bd_dom_sf"/>
</dbReference>
<dbReference type="AlphaFoldDB" id="A0A9P4SCL6"/>
<dbReference type="PANTHER" id="PTHR24320:SF236">
    <property type="entry name" value="SHORT-CHAIN DEHYDROGENASE-RELATED"/>
    <property type="match status" value="1"/>
</dbReference>
<dbReference type="GO" id="GO:0016491">
    <property type="term" value="F:oxidoreductase activity"/>
    <property type="evidence" value="ECO:0007669"/>
    <property type="project" value="UniProtKB-KW"/>
</dbReference>
<protein>
    <submittedName>
        <fullName evidence="4">NAD(P)-binding protein</fullName>
    </submittedName>
</protein>
<evidence type="ECO:0000256" key="2">
    <source>
        <dbReference type="ARBA" id="ARBA00022857"/>
    </source>
</evidence>
<comment type="caution">
    <text evidence="4">The sequence shown here is derived from an EMBL/GenBank/DDBJ whole genome shotgun (WGS) entry which is preliminary data.</text>
</comment>
<dbReference type="InterPro" id="IPR002347">
    <property type="entry name" value="SDR_fam"/>
</dbReference>
<dbReference type="PANTHER" id="PTHR24320">
    <property type="entry name" value="RETINOL DEHYDROGENASE"/>
    <property type="match status" value="1"/>
</dbReference>
<accession>A0A9P4SCL6</accession>
<dbReference type="Proteomes" id="UP000799429">
    <property type="component" value="Unassembled WGS sequence"/>
</dbReference>
<dbReference type="Gene3D" id="3.40.50.720">
    <property type="entry name" value="NAD(P)-binding Rossmann-like Domain"/>
    <property type="match status" value="1"/>
</dbReference>
<evidence type="ECO:0000256" key="3">
    <source>
        <dbReference type="ARBA" id="ARBA00023002"/>
    </source>
</evidence>
<evidence type="ECO:0000313" key="5">
    <source>
        <dbReference type="Proteomes" id="UP000799429"/>
    </source>
</evidence>
<dbReference type="Pfam" id="PF00106">
    <property type="entry name" value="adh_short"/>
    <property type="match status" value="1"/>
</dbReference>
<name>A0A9P4SCL6_9PEZI</name>
<dbReference type="EMBL" id="MU006093">
    <property type="protein sequence ID" value="KAF2840122.1"/>
    <property type="molecule type" value="Genomic_DNA"/>
</dbReference>
<dbReference type="PRINTS" id="PR00081">
    <property type="entry name" value="GDHRDH"/>
</dbReference>
<dbReference type="SUPFAM" id="SSF51735">
    <property type="entry name" value="NAD(P)-binding Rossmann-fold domains"/>
    <property type="match status" value="1"/>
</dbReference>
<proteinExistence type="inferred from homology"/>
<comment type="similarity">
    <text evidence="1">Belongs to the short-chain dehydrogenases/reductases (SDR) family.</text>
</comment>
<keyword evidence="2" id="KW-0521">NADP</keyword>
<organism evidence="4 5">
    <name type="scientific">Patellaria atrata CBS 101060</name>
    <dbReference type="NCBI Taxonomy" id="1346257"/>
    <lineage>
        <taxon>Eukaryota</taxon>
        <taxon>Fungi</taxon>
        <taxon>Dikarya</taxon>
        <taxon>Ascomycota</taxon>
        <taxon>Pezizomycotina</taxon>
        <taxon>Dothideomycetes</taxon>
        <taxon>Dothideomycetes incertae sedis</taxon>
        <taxon>Patellariales</taxon>
        <taxon>Patellariaceae</taxon>
        <taxon>Patellaria</taxon>
    </lineage>
</organism>
<evidence type="ECO:0000256" key="1">
    <source>
        <dbReference type="ARBA" id="ARBA00006484"/>
    </source>
</evidence>
<gene>
    <name evidence="4" type="ORF">M501DRAFT_1002409</name>
</gene>
<keyword evidence="5" id="KW-1185">Reference proteome</keyword>
<reference evidence="4" key="1">
    <citation type="journal article" date="2020" name="Stud. Mycol.">
        <title>101 Dothideomycetes genomes: a test case for predicting lifestyles and emergence of pathogens.</title>
        <authorList>
            <person name="Haridas S."/>
            <person name="Albert R."/>
            <person name="Binder M."/>
            <person name="Bloem J."/>
            <person name="Labutti K."/>
            <person name="Salamov A."/>
            <person name="Andreopoulos B."/>
            <person name="Baker S."/>
            <person name="Barry K."/>
            <person name="Bills G."/>
            <person name="Bluhm B."/>
            <person name="Cannon C."/>
            <person name="Castanera R."/>
            <person name="Culley D."/>
            <person name="Daum C."/>
            <person name="Ezra D."/>
            <person name="Gonzalez J."/>
            <person name="Henrissat B."/>
            <person name="Kuo A."/>
            <person name="Liang C."/>
            <person name="Lipzen A."/>
            <person name="Lutzoni F."/>
            <person name="Magnuson J."/>
            <person name="Mondo S."/>
            <person name="Nolan M."/>
            <person name="Ohm R."/>
            <person name="Pangilinan J."/>
            <person name="Park H.-J."/>
            <person name="Ramirez L."/>
            <person name="Alfaro M."/>
            <person name="Sun H."/>
            <person name="Tritt A."/>
            <person name="Yoshinaga Y."/>
            <person name="Zwiers L.-H."/>
            <person name="Turgeon B."/>
            <person name="Goodwin S."/>
            <person name="Spatafora J."/>
            <person name="Crous P."/>
            <person name="Grigoriev I."/>
        </authorList>
    </citation>
    <scope>NUCLEOTIDE SEQUENCE</scope>
    <source>
        <strain evidence="4">CBS 101060</strain>
    </source>
</reference>
<sequence>MAPWPLDSVITFCSRFFNQSFFIAEPTLTEKNLPDQFGRVFIITGGYTGVGYQLCKILYQRNGTVYIAGRSESKGRNAIDSIKKDLPDSKGRIEFLLLDLADHATIKESAENFLRREERLDVLTNNAGVMFPPLGTKDAQGNEIQMGTNCLGHFIFTHNLLPILLKTAAKSRPGSVRVTWAASIGVDVYAPYVGINLVNGEWKPYRWDNKKNYAVSKAGNIFYATEVARRFGKQGLVSVAFNPGNLRTELQRYSGWSESLTLDWLLYPAVLGAYTELYAGWSEDITSSNNGAYVVPWGRLYDPKFGVIKSTRTKEQGGTGIAKQFWDWSENFTKHFL</sequence>